<protein>
    <recommendedName>
        <fullName evidence="2">SANT domain-containing protein</fullName>
    </recommendedName>
</protein>
<feature type="compositionally biased region" description="Basic and acidic residues" evidence="1">
    <location>
        <begin position="993"/>
        <end position="1009"/>
    </location>
</feature>
<feature type="domain" description="SANT" evidence="2">
    <location>
        <begin position="885"/>
        <end position="933"/>
    </location>
</feature>
<feature type="compositionally biased region" description="Acidic residues" evidence="1">
    <location>
        <begin position="697"/>
        <end position="708"/>
    </location>
</feature>
<dbReference type="GO" id="GO:0000126">
    <property type="term" value="C:transcription factor TFIIIB complex"/>
    <property type="evidence" value="ECO:0007669"/>
    <property type="project" value="TreeGrafter"/>
</dbReference>
<proteinExistence type="predicted"/>
<dbReference type="OrthoDB" id="272624at2759"/>
<dbReference type="Gene3D" id="1.10.10.60">
    <property type="entry name" value="Homeodomain-like"/>
    <property type="match status" value="1"/>
</dbReference>
<feature type="compositionally biased region" description="Acidic residues" evidence="1">
    <location>
        <begin position="980"/>
        <end position="991"/>
    </location>
</feature>
<feature type="compositionally biased region" description="Basic residues" evidence="1">
    <location>
        <begin position="736"/>
        <end position="745"/>
    </location>
</feature>
<feature type="compositionally biased region" description="Acidic residues" evidence="1">
    <location>
        <begin position="717"/>
        <end position="726"/>
    </location>
</feature>
<keyword evidence="4" id="KW-1185">Reference proteome</keyword>
<dbReference type="CDD" id="cd00167">
    <property type="entry name" value="SANT"/>
    <property type="match status" value="1"/>
</dbReference>
<organism evidence="3 4">
    <name type="scientific">Castanea mollissima</name>
    <name type="common">Chinese chestnut</name>
    <dbReference type="NCBI Taxonomy" id="60419"/>
    <lineage>
        <taxon>Eukaryota</taxon>
        <taxon>Viridiplantae</taxon>
        <taxon>Streptophyta</taxon>
        <taxon>Embryophyta</taxon>
        <taxon>Tracheophyta</taxon>
        <taxon>Spermatophyta</taxon>
        <taxon>Magnoliopsida</taxon>
        <taxon>eudicotyledons</taxon>
        <taxon>Gunneridae</taxon>
        <taxon>Pentapetalae</taxon>
        <taxon>rosids</taxon>
        <taxon>fabids</taxon>
        <taxon>Fagales</taxon>
        <taxon>Fagaceae</taxon>
        <taxon>Castanea</taxon>
    </lineage>
</organism>
<name>A0A8J4QS68_9ROSI</name>
<dbReference type="InterPro" id="IPR001005">
    <property type="entry name" value="SANT/Myb"/>
</dbReference>
<feature type="region of interest" description="Disordered" evidence="1">
    <location>
        <begin position="57"/>
        <end position="88"/>
    </location>
</feature>
<dbReference type="GO" id="GO:0070898">
    <property type="term" value="P:RNA polymerase III preinitiation complex assembly"/>
    <property type="evidence" value="ECO:0007669"/>
    <property type="project" value="TreeGrafter"/>
</dbReference>
<reference evidence="3" key="1">
    <citation type="submission" date="2020-03" db="EMBL/GenBank/DDBJ databases">
        <title>Castanea mollissima Vanexum genome sequencing.</title>
        <authorList>
            <person name="Staton M."/>
        </authorList>
    </citation>
    <scope>NUCLEOTIDE SEQUENCE</scope>
    <source>
        <tissue evidence="3">Leaf</tissue>
    </source>
</reference>
<dbReference type="SMART" id="SM00717">
    <property type="entry name" value="SANT"/>
    <property type="match status" value="1"/>
</dbReference>
<dbReference type="EMBL" id="JRKL02004753">
    <property type="protein sequence ID" value="KAF3951857.1"/>
    <property type="molecule type" value="Genomic_DNA"/>
</dbReference>
<sequence length="1032" mass="113567">MGLRTRDLRIRIKKRYTTVSEKNSSDQYVTFLLVSDKHKGSDMDSFDDILGEPAANRAQAGAKFRPKAKPRPRKEIPASVHPTVSSNTKEDTAILPITDVGTLESIQPADVDNKLNNEFGSSIANSAENFTKNNEGSFSGVPNLDDTTKLILVNPSSQVVATSEGVVSIDALPKEVAVTDINGDWHFSFRQSETEADSVGLDVDRSADISPEPVTLTPAGSDFKTSVQALDIADDRLKDPFTLSITTPEIVGTKLPGNECSISDDLHSEAAILDGNGKLHPNNKKLAEEVDSLGLDLDPFEDNLHGHVTSKSRGGGKFKPKAKIHPKNETSTSLPSAPSTAAEEKPVMLSSTSLETEQYAQPVAENKLTNEDGLSAVTLEIVGTREPSKDNECSFPDKRSSESIKSSSQLVMGEDAGSRDALQSEVAMCDSNSVWHSSIGMLSSEVDCMGFELEPFGDNEGEGSLFHAETSTLLASNNKDMEENFDPVTCGEDAFSNQYGDFQIENGRLDTEFQEAGTFSGMESLDFMSEANIASGRQTGKFRPKPKMKTGKEKHSIAISHPQAESVLHLQGPQLVTSETGYMASVPAFPADCEQDDSMRFGEFIPSDPASIIMMNEELRNLAETSHSDGPILGDILHSEDVPEIPVEVNAKIGKGEASTASNLPQKQKQSATAGEENDGGKSSRKLRKRVAFQLIDEQDDGANDDVSAEPPSNSSIDEDEDEDNNDEYKVESKSQKKRAPRKSKKPEAENGKPLRKRKKANEAADQSTVKPPKKFSHSTRRNRRCVDKALLETPEDEIDPQRLPIKDLILLAEHKERLASKEAAALKTPLTNLSSSNSFHEEDPFNGEEAFASEQGRGSDDDEPGYEVPISDRLINYQSYMDKTPRTRWSKQDTELFYEAVRQFGTDFSMIQQLFPGRTRHQVKLKFKKEERQYPFRLSEALASRSKDHSHFQLVIERLQQASQAEQHSNREDSVGLTVEEEVEGLETETNEAAKPEEDEEVVIKDQEVDFAEVHSPVKSYASDDGPDDWI</sequence>
<feature type="region of interest" description="Disordered" evidence="1">
    <location>
        <begin position="385"/>
        <end position="412"/>
    </location>
</feature>
<dbReference type="SUPFAM" id="SSF46689">
    <property type="entry name" value="Homeodomain-like"/>
    <property type="match status" value="1"/>
</dbReference>
<dbReference type="InterPro" id="IPR009057">
    <property type="entry name" value="Homeodomain-like_sf"/>
</dbReference>
<feature type="compositionally biased region" description="Basic residues" evidence="1">
    <location>
        <begin position="308"/>
        <end position="325"/>
    </location>
</feature>
<evidence type="ECO:0000313" key="4">
    <source>
        <dbReference type="Proteomes" id="UP000737018"/>
    </source>
</evidence>
<dbReference type="PROSITE" id="PS51293">
    <property type="entry name" value="SANT"/>
    <property type="match status" value="1"/>
</dbReference>
<feature type="region of interest" description="Disordered" evidence="1">
    <location>
        <begin position="963"/>
        <end position="1032"/>
    </location>
</feature>
<comment type="caution">
    <text evidence="3">The sequence shown here is derived from an EMBL/GenBank/DDBJ whole genome shotgun (WGS) entry which is preliminary data.</text>
</comment>
<dbReference type="GO" id="GO:0001156">
    <property type="term" value="F:TFIIIC-class transcription factor complex binding"/>
    <property type="evidence" value="ECO:0007669"/>
    <property type="project" value="TreeGrafter"/>
</dbReference>
<dbReference type="AlphaFoldDB" id="A0A8J4QS68"/>
<feature type="compositionally biased region" description="Low complexity" evidence="1">
    <location>
        <begin position="329"/>
        <end position="341"/>
    </location>
</feature>
<feature type="region of interest" description="Disordered" evidence="1">
    <location>
        <begin position="656"/>
        <end position="799"/>
    </location>
</feature>
<dbReference type="InterPro" id="IPR039467">
    <property type="entry name" value="TFIIIB_B''_Myb"/>
</dbReference>
<feature type="compositionally biased region" description="Polar residues" evidence="1">
    <location>
        <begin position="659"/>
        <end position="673"/>
    </location>
</feature>
<feature type="compositionally biased region" description="Basic and acidic residues" evidence="1">
    <location>
        <begin position="386"/>
        <end position="402"/>
    </location>
</feature>
<dbReference type="InterPro" id="IPR017884">
    <property type="entry name" value="SANT_dom"/>
</dbReference>
<evidence type="ECO:0000313" key="3">
    <source>
        <dbReference type="EMBL" id="KAF3951857.1"/>
    </source>
</evidence>
<feature type="compositionally biased region" description="Basic residues" evidence="1">
    <location>
        <begin position="772"/>
        <end position="784"/>
    </location>
</feature>
<dbReference type="Pfam" id="PF15963">
    <property type="entry name" value="Myb_DNA-bind_7"/>
    <property type="match status" value="1"/>
</dbReference>
<dbReference type="PANTHER" id="PTHR22929:SF0">
    <property type="entry name" value="TRANSCRIPTION FACTOR TFIIIB COMPONENT B'' HOMOLOG"/>
    <property type="match status" value="1"/>
</dbReference>
<evidence type="ECO:0000259" key="2">
    <source>
        <dbReference type="PROSITE" id="PS51293"/>
    </source>
</evidence>
<accession>A0A8J4QS68</accession>
<evidence type="ECO:0000256" key="1">
    <source>
        <dbReference type="SAM" id="MobiDB-lite"/>
    </source>
</evidence>
<feature type="region of interest" description="Disordered" evidence="1">
    <location>
        <begin position="306"/>
        <end position="348"/>
    </location>
</feature>
<dbReference type="PANTHER" id="PTHR22929">
    <property type="entry name" value="RNA POLYMERASE III TRANSCRIPTION INITIATION FACTOR B"/>
    <property type="match status" value="1"/>
</dbReference>
<dbReference type="Proteomes" id="UP000737018">
    <property type="component" value="Unassembled WGS sequence"/>
</dbReference>
<gene>
    <name evidence="3" type="ORF">CMV_022534</name>
</gene>